<feature type="transmembrane region" description="Helical" evidence="10">
    <location>
        <begin position="16"/>
        <end position="34"/>
    </location>
</feature>
<keyword evidence="9" id="KW-0046">Antibiotic resistance</keyword>
<evidence type="ECO:0000256" key="9">
    <source>
        <dbReference type="ARBA" id="ARBA00023251"/>
    </source>
</evidence>
<dbReference type="AlphaFoldDB" id="A0A7D5E740"/>
<dbReference type="NCBIfam" id="TIGR00797">
    <property type="entry name" value="matE"/>
    <property type="match status" value="1"/>
</dbReference>
<feature type="transmembrane region" description="Helical" evidence="10">
    <location>
        <begin position="324"/>
        <end position="349"/>
    </location>
</feature>
<dbReference type="EMBL" id="CP058215">
    <property type="protein sequence ID" value="QLC49111.1"/>
    <property type="molecule type" value="Genomic_DNA"/>
</dbReference>
<feature type="transmembrane region" description="Helical" evidence="10">
    <location>
        <begin position="140"/>
        <end position="161"/>
    </location>
</feature>
<evidence type="ECO:0000256" key="1">
    <source>
        <dbReference type="ARBA" id="ARBA00004651"/>
    </source>
</evidence>
<evidence type="ECO:0000256" key="3">
    <source>
        <dbReference type="ARBA" id="ARBA00022106"/>
    </source>
</evidence>
<evidence type="ECO:0000256" key="2">
    <source>
        <dbReference type="ARBA" id="ARBA00008417"/>
    </source>
</evidence>
<dbReference type="GO" id="GO:0015297">
    <property type="term" value="F:antiporter activity"/>
    <property type="evidence" value="ECO:0007669"/>
    <property type="project" value="InterPro"/>
</dbReference>
<feature type="transmembrane region" description="Helical" evidence="10">
    <location>
        <begin position="198"/>
        <end position="218"/>
    </location>
</feature>
<dbReference type="Pfam" id="PF01554">
    <property type="entry name" value="MatE"/>
    <property type="match status" value="2"/>
</dbReference>
<feature type="transmembrane region" description="Helical" evidence="10">
    <location>
        <begin position="173"/>
        <end position="192"/>
    </location>
</feature>
<dbReference type="RefSeq" id="WP_176964174.1">
    <property type="nucleotide sequence ID" value="NZ_CP058215.1"/>
</dbReference>
<dbReference type="PANTHER" id="PTHR43823:SF3">
    <property type="entry name" value="MULTIDRUG EXPORT PROTEIN MEPA"/>
    <property type="match status" value="1"/>
</dbReference>
<feature type="transmembrane region" description="Helical" evidence="10">
    <location>
        <begin position="54"/>
        <end position="77"/>
    </location>
</feature>
<keyword evidence="8 10" id="KW-0472">Membrane</keyword>
<keyword evidence="7 10" id="KW-1133">Transmembrane helix</keyword>
<dbReference type="GO" id="GO:0005886">
    <property type="term" value="C:plasma membrane"/>
    <property type="evidence" value="ECO:0007669"/>
    <property type="project" value="UniProtKB-SubCell"/>
</dbReference>
<evidence type="ECO:0000256" key="10">
    <source>
        <dbReference type="SAM" id="Phobius"/>
    </source>
</evidence>
<evidence type="ECO:0000256" key="6">
    <source>
        <dbReference type="ARBA" id="ARBA00022692"/>
    </source>
</evidence>
<comment type="subcellular location">
    <subcellularLocation>
        <location evidence="1">Cell membrane</location>
        <topology evidence="1">Multi-pass membrane protein</topology>
    </subcellularLocation>
</comment>
<dbReference type="KEGG" id="mzi:HWN40_01935"/>
<dbReference type="PIRSF" id="PIRSF006603">
    <property type="entry name" value="DinF"/>
    <property type="match status" value="1"/>
</dbReference>
<keyword evidence="6 10" id="KW-0812">Transmembrane</keyword>
<comment type="similarity">
    <text evidence="2">Belongs to the multi antimicrobial extrusion (MATE) (TC 2.A.66.1) family. MepA subfamily.</text>
</comment>
<evidence type="ECO:0000256" key="5">
    <source>
        <dbReference type="ARBA" id="ARBA00022475"/>
    </source>
</evidence>
<dbReference type="CDD" id="cd13143">
    <property type="entry name" value="MATE_MepA_like"/>
    <property type="match status" value="1"/>
</dbReference>
<proteinExistence type="inferred from homology"/>
<accession>A0A7D5E740</accession>
<dbReference type="GeneID" id="55820396"/>
<dbReference type="OrthoDB" id="214119at2157"/>
<sequence length="455" mass="49304">MNNKSEFLGTEDINKLLWKLSTPAIIGLLVQAFYNLVDTLFVGRALGEQSVLGIAGVAVAFPLQMLMMAISIGIGVGGSSVISRMLGSKDINKAEKTLGNVFAYTLILSIIFQILFFFNVDAVLNLFGATSDNLPYAKEYSVVILQGAFAFTFGFVLNNLVRAEGNSKVAMNNMVFSGVLNIFLDAILMFGFGMGVKGAALATVLAQLAGTLYLLHYYMSGKSPLKLELGNLVPQFPLIKEITLIGFGSFVMGASNSFMMLVLNNVLAVYGGDLSIAVFGVAIKLMMLILMPIIGISHGLQPIVGYNFGAENYARVNESVKKSLIVTTMFGLAGLILLSMFPGTFFSLFSTDADLISSGASAMRIMVLASPLIGINVIGTTLFQSVGKARPSFFLSMCRQILFLIPLVILLPYYFDLSGVWMASPLSDLFASLLSMFFVLKEYQYFKHRVDGDYS</sequence>
<dbReference type="PANTHER" id="PTHR43823">
    <property type="entry name" value="SPORULATION PROTEIN YKVU"/>
    <property type="match status" value="1"/>
</dbReference>
<dbReference type="InterPro" id="IPR051327">
    <property type="entry name" value="MATE_MepA_subfamily"/>
</dbReference>
<dbReference type="InterPro" id="IPR002528">
    <property type="entry name" value="MATE_fam"/>
</dbReference>
<reference evidence="11 12" key="1">
    <citation type="submission" date="2020-06" db="EMBL/GenBank/DDBJ databases">
        <title>Methanolobus halotolerans sp. nov., isolated from a saline lake Tus in Siberia.</title>
        <authorList>
            <person name="Shen Y."/>
            <person name="Chen S.-C."/>
            <person name="Lai M.-C."/>
            <person name="Huang H.-H."/>
            <person name="Chiu H.-H."/>
            <person name="Tang S.-L."/>
            <person name="Rogozin D.Y."/>
            <person name="Degermendzhy A.G."/>
        </authorList>
    </citation>
    <scope>NUCLEOTIDE SEQUENCE [LARGE SCALE GENOMIC DNA]</scope>
    <source>
        <strain evidence="11 12">DSM 21339</strain>
    </source>
</reference>
<dbReference type="InterPro" id="IPR048279">
    <property type="entry name" value="MdtK-like"/>
</dbReference>
<dbReference type="Proteomes" id="UP000509594">
    <property type="component" value="Chromosome"/>
</dbReference>
<organism evidence="11 12">
    <name type="scientific">Methanolobus zinderi</name>
    <dbReference type="NCBI Taxonomy" id="536044"/>
    <lineage>
        <taxon>Archaea</taxon>
        <taxon>Methanobacteriati</taxon>
        <taxon>Methanobacteriota</taxon>
        <taxon>Stenosarchaea group</taxon>
        <taxon>Methanomicrobia</taxon>
        <taxon>Methanosarcinales</taxon>
        <taxon>Methanosarcinaceae</taxon>
        <taxon>Methanolobus</taxon>
    </lineage>
</organism>
<dbReference type="InterPro" id="IPR045070">
    <property type="entry name" value="MATE_MepA-like"/>
</dbReference>
<evidence type="ECO:0000256" key="4">
    <source>
        <dbReference type="ARBA" id="ARBA00022448"/>
    </source>
</evidence>
<feature type="transmembrane region" description="Helical" evidence="10">
    <location>
        <begin position="361"/>
        <end position="382"/>
    </location>
</feature>
<evidence type="ECO:0000256" key="7">
    <source>
        <dbReference type="ARBA" id="ARBA00022989"/>
    </source>
</evidence>
<keyword evidence="4" id="KW-0813">Transport</keyword>
<feature type="transmembrane region" description="Helical" evidence="10">
    <location>
        <begin position="421"/>
        <end position="440"/>
    </location>
</feature>
<name>A0A7D5E740_9EURY</name>
<evidence type="ECO:0000313" key="12">
    <source>
        <dbReference type="Proteomes" id="UP000509594"/>
    </source>
</evidence>
<protein>
    <recommendedName>
        <fullName evidence="3">Multidrug export protein MepA</fullName>
    </recommendedName>
</protein>
<evidence type="ECO:0000313" key="11">
    <source>
        <dbReference type="EMBL" id="QLC49111.1"/>
    </source>
</evidence>
<feature type="transmembrane region" description="Helical" evidence="10">
    <location>
        <begin position="394"/>
        <end position="415"/>
    </location>
</feature>
<dbReference type="GO" id="GO:0042910">
    <property type="term" value="F:xenobiotic transmembrane transporter activity"/>
    <property type="evidence" value="ECO:0007669"/>
    <property type="project" value="InterPro"/>
</dbReference>
<evidence type="ECO:0000256" key="8">
    <source>
        <dbReference type="ARBA" id="ARBA00023136"/>
    </source>
</evidence>
<keyword evidence="5" id="KW-1003">Cell membrane</keyword>
<gene>
    <name evidence="11" type="ORF">HWN40_01935</name>
</gene>
<dbReference type="GO" id="GO:0046677">
    <property type="term" value="P:response to antibiotic"/>
    <property type="evidence" value="ECO:0007669"/>
    <property type="project" value="UniProtKB-KW"/>
</dbReference>
<feature type="transmembrane region" description="Helical" evidence="10">
    <location>
        <begin position="98"/>
        <end position="120"/>
    </location>
</feature>
<keyword evidence="12" id="KW-1185">Reference proteome</keyword>